<accession>A0AAU8MJI0</accession>
<reference evidence="1" key="1">
    <citation type="submission" date="2024-06" db="EMBL/GenBank/DDBJ databases">
        <title>Intestivirid acquisition increases across infancy in a wild primate population.</title>
        <authorList>
            <person name="Schneider-Creas I.A."/>
            <person name="Moya I.L."/>
            <person name="Chiou K.L."/>
            <person name="Baniel A."/>
            <person name="Azanaw Haile A."/>
            <person name="Kebede F."/>
            <person name="Abebe B."/>
            <person name="Snyder-Mackler N."/>
            <person name="Varsani A."/>
        </authorList>
    </citation>
    <scope>NUCLEOTIDE SEQUENCE</scope>
    <source>
        <strain evidence="1">Int_RNL_2017_0055_MCB</strain>
    </source>
</reference>
<organism evidence="1">
    <name type="scientific">Geladintestivirus 4</name>
    <dbReference type="NCBI Taxonomy" id="3233136"/>
    <lineage>
        <taxon>Viruses</taxon>
        <taxon>Duplodnaviria</taxon>
        <taxon>Heunggongvirae</taxon>
        <taxon>Uroviricota</taxon>
        <taxon>Caudoviricetes</taxon>
        <taxon>Crassvirales</taxon>
    </lineage>
</organism>
<dbReference type="EMBL" id="PP965494">
    <property type="protein sequence ID" value="XCN99984.1"/>
    <property type="molecule type" value="Genomic_DNA"/>
</dbReference>
<protein>
    <submittedName>
        <fullName evidence="1">Uncharacterized protein</fullName>
    </submittedName>
</protein>
<name>A0AAU8MJI0_9CAUD</name>
<sequence>MIDKENAIKDLEKLEEGVVKTLDYLATQGFIVNRDKTLKLTTIAMYKAVLSNADDIEGFDIDKFNNKIILL</sequence>
<proteinExistence type="predicted"/>
<evidence type="ECO:0000313" key="1">
    <source>
        <dbReference type="EMBL" id="XCN99984.1"/>
    </source>
</evidence>